<organism evidence="1 2">
    <name type="scientific">Rhodopseudomonas telluris</name>
    <dbReference type="NCBI Taxonomy" id="644215"/>
    <lineage>
        <taxon>Bacteria</taxon>
        <taxon>Pseudomonadati</taxon>
        <taxon>Pseudomonadota</taxon>
        <taxon>Alphaproteobacteria</taxon>
        <taxon>Hyphomicrobiales</taxon>
        <taxon>Nitrobacteraceae</taxon>
        <taxon>Rhodopseudomonas</taxon>
    </lineage>
</organism>
<dbReference type="Proteomes" id="UP001589775">
    <property type="component" value="Unassembled WGS sequence"/>
</dbReference>
<proteinExistence type="predicted"/>
<comment type="caution">
    <text evidence="1">The sequence shown here is derived from an EMBL/GenBank/DDBJ whole genome shotgun (WGS) entry which is preliminary data.</text>
</comment>
<name>A0ABV6ELR6_9BRAD</name>
<keyword evidence="2" id="KW-1185">Reference proteome</keyword>
<evidence type="ECO:0000313" key="2">
    <source>
        <dbReference type="Proteomes" id="UP001589775"/>
    </source>
</evidence>
<reference evidence="1 2" key="1">
    <citation type="submission" date="2024-09" db="EMBL/GenBank/DDBJ databases">
        <authorList>
            <person name="Sun Q."/>
            <person name="Mori K."/>
        </authorList>
    </citation>
    <scope>NUCLEOTIDE SEQUENCE [LARGE SCALE GENOMIC DNA]</scope>
    <source>
        <strain evidence="1 2">KCTC 23279</strain>
    </source>
</reference>
<sequence length="206" mass="23262">MRLVTEQKDLVNEHLGERIDAIVDLNINFVEASSPPRSCSEALISMSTIQHLVDSGALIRIEVDLAAGEQPARLLYGTPGFIEWLGTLLAGAEPPQRLGDATVAEQVDALFYAFTAGKQMIYTRQFRVIRVEPNAVWEFKTPDVRIFGWFLQKDCFAAVFGDWTNRVKDHDLYRGYRISIRRIRRELGVEDNLCVKGSTPDDVVSF</sequence>
<protein>
    <submittedName>
        <fullName evidence="1">Uncharacterized protein</fullName>
    </submittedName>
</protein>
<dbReference type="EMBL" id="JBHLWM010000001">
    <property type="protein sequence ID" value="MFC0239162.1"/>
    <property type="molecule type" value="Genomic_DNA"/>
</dbReference>
<accession>A0ABV6ELR6</accession>
<dbReference type="RefSeq" id="WP_378383711.1">
    <property type="nucleotide sequence ID" value="NZ_JBHLWM010000001.1"/>
</dbReference>
<evidence type="ECO:0000313" key="1">
    <source>
        <dbReference type="EMBL" id="MFC0239162.1"/>
    </source>
</evidence>
<gene>
    <name evidence="1" type="ORF">ACFFJ6_01735</name>
</gene>